<dbReference type="Pfam" id="PF01764">
    <property type="entry name" value="Lipase_3"/>
    <property type="match status" value="1"/>
</dbReference>
<dbReference type="SUPFAM" id="SSF53474">
    <property type="entry name" value="alpha/beta-Hydrolases"/>
    <property type="match status" value="1"/>
</dbReference>
<evidence type="ECO:0000259" key="2">
    <source>
        <dbReference type="Pfam" id="PF01764"/>
    </source>
</evidence>
<dbReference type="PANTHER" id="PTHR45856:SF24">
    <property type="entry name" value="FUNGAL LIPASE-LIKE DOMAIN-CONTAINING PROTEIN"/>
    <property type="match status" value="1"/>
</dbReference>
<protein>
    <recommendedName>
        <fullName evidence="2">Fungal lipase-type domain-containing protein</fullName>
    </recommendedName>
</protein>
<evidence type="ECO:0000256" key="1">
    <source>
        <dbReference type="SAM" id="MobiDB-lite"/>
    </source>
</evidence>
<feature type="compositionally biased region" description="Low complexity" evidence="1">
    <location>
        <begin position="71"/>
        <end position="81"/>
    </location>
</feature>
<dbReference type="EMBL" id="HBGI01000691">
    <property type="protein sequence ID" value="CAD9238704.1"/>
    <property type="molecule type" value="Transcribed_RNA"/>
</dbReference>
<feature type="compositionally biased region" description="Basic and acidic residues" evidence="1">
    <location>
        <begin position="318"/>
        <end position="331"/>
    </location>
</feature>
<dbReference type="PANTHER" id="PTHR45856">
    <property type="entry name" value="ALPHA/BETA-HYDROLASES SUPERFAMILY PROTEIN"/>
    <property type="match status" value="1"/>
</dbReference>
<proteinExistence type="predicted"/>
<reference evidence="3" key="1">
    <citation type="submission" date="2021-01" db="EMBL/GenBank/DDBJ databases">
        <authorList>
            <person name="Corre E."/>
            <person name="Pelletier E."/>
            <person name="Niang G."/>
            <person name="Scheremetjew M."/>
            <person name="Finn R."/>
            <person name="Kale V."/>
            <person name="Holt S."/>
            <person name="Cochrane G."/>
            <person name="Meng A."/>
            <person name="Brown T."/>
            <person name="Cohen L."/>
        </authorList>
    </citation>
    <scope>NUCLEOTIDE SEQUENCE</scope>
    <source>
        <strain evidence="3">CCMP3124</strain>
    </source>
</reference>
<evidence type="ECO:0000313" key="3">
    <source>
        <dbReference type="EMBL" id="CAD9238704.1"/>
    </source>
</evidence>
<organism evidence="3">
    <name type="scientific">Erythrolobus australicus</name>
    <dbReference type="NCBI Taxonomy" id="1077150"/>
    <lineage>
        <taxon>Eukaryota</taxon>
        <taxon>Rhodophyta</taxon>
        <taxon>Bangiophyceae</taxon>
        <taxon>Porphyridiales</taxon>
        <taxon>Porphyridiaceae</taxon>
        <taxon>Erythrolobus</taxon>
    </lineage>
</organism>
<feature type="region of interest" description="Disordered" evidence="1">
    <location>
        <begin position="229"/>
        <end position="260"/>
    </location>
</feature>
<feature type="region of interest" description="Disordered" evidence="1">
    <location>
        <begin position="54"/>
        <end position="81"/>
    </location>
</feature>
<gene>
    <name evidence="3" type="ORF">EAUS1353_LOCUS434</name>
</gene>
<name>A0A7S1TJS3_9RHOD</name>
<dbReference type="InterPro" id="IPR029058">
    <property type="entry name" value="AB_hydrolase_fold"/>
</dbReference>
<dbReference type="InterPro" id="IPR051218">
    <property type="entry name" value="Sec_MonoDiacylglyc_Lipase"/>
</dbReference>
<dbReference type="InterPro" id="IPR002921">
    <property type="entry name" value="Fungal_lipase-type"/>
</dbReference>
<dbReference type="CDD" id="cd00519">
    <property type="entry name" value="Lipase_3"/>
    <property type="match status" value="1"/>
</dbReference>
<feature type="compositionally biased region" description="Basic and acidic residues" evidence="1">
    <location>
        <begin position="15"/>
        <end position="26"/>
    </location>
</feature>
<dbReference type="GO" id="GO:0006629">
    <property type="term" value="P:lipid metabolic process"/>
    <property type="evidence" value="ECO:0007669"/>
    <property type="project" value="InterPro"/>
</dbReference>
<sequence>MSSSHALPRKPRNAARGEGRDSDASKASRVKPAPVDSLAHVKAGAGAHNVVTFSDVAGRSAATGKTEVTPKGSKSASGASGAAQAARMEEYYRKSFEAANEAARKFRSAAAQLQSLSSQMLSYRQHTMAQLSAAASMSSADIATNREYTTLLEETACLLESATRNTPLAAALSQYAKSTQMFLENDIIPSNPGSAPTHRTLGSFSVEGSGFGALSSRKTAKKHLTQGLRRIATSGGYRAPKTSTSSSNASPKSEEVSLSDISLSSEREVLQELRSRQATQDMEQLELLVEGMQNSAQMVALEAGAVLDKVRRMRAHHSRDSLSVDDRRDSNPTDEASDVTEEIIVKVARAAIDEPGAEEEADELELTQYLKSSSVDVRPSEPTMDAVVNSGDASRDVLDFEDWFELADYAQLIADNRRGPEYVRQKYAALDIVPRTLPKSSMSYMTLVMPHDRFAEIPPIHTTVDAHHANDEHEGEQLLMMIVIRGTDFTNLKHLMLDLDSKMEFEPELGIRLHRGFLTAARELFADVAPYIKQKSAELFTKSSLLSGDDISTAALSPARKTSDGNDGGKLEQSRLEVRICGHSLGAAVAQLLAVFLLRDGFRVTRVTAFGAPKVTDRIGGAELGKYLDSRCLRVSNYMDVVRTLPRKSEFHHFGRSLLVFDDGTSWYFARAPPREPFKYSNYSLALAHHRTKFYASMMARVVNLRLGVQFDPASDDLCEPASSFDKLALPTSDGCGHGT</sequence>
<feature type="region of interest" description="Disordered" evidence="1">
    <location>
        <begin position="316"/>
        <end position="337"/>
    </location>
</feature>
<dbReference type="Gene3D" id="3.40.50.1820">
    <property type="entry name" value="alpha/beta hydrolase"/>
    <property type="match status" value="1"/>
</dbReference>
<feature type="compositionally biased region" description="Low complexity" evidence="1">
    <location>
        <begin position="239"/>
        <end position="251"/>
    </location>
</feature>
<feature type="region of interest" description="Disordered" evidence="1">
    <location>
        <begin position="1"/>
        <end position="36"/>
    </location>
</feature>
<accession>A0A7S1TJS3</accession>
<feature type="domain" description="Fungal lipase-type" evidence="2">
    <location>
        <begin position="482"/>
        <end position="647"/>
    </location>
</feature>
<dbReference type="AlphaFoldDB" id="A0A7S1TJS3"/>